<feature type="domain" description="Penicillin-binding protein transpeptidase" evidence="18">
    <location>
        <begin position="336"/>
        <end position="601"/>
    </location>
</feature>
<dbReference type="GO" id="GO:0009252">
    <property type="term" value="P:peptidoglycan biosynthetic process"/>
    <property type="evidence" value="ECO:0007669"/>
    <property type="project" value="UniProtKB-KW"/>
</dbReference>
<dbReference type="SUPFAM" id="SSF53955">
    <property type="entry name" value="Lysozyme-like"/>
    <property type="match status" value="1"/>
</dbReference>
<evidence type="ECO:0000256" key="6">
    <source>
        <dbReference type="ARBA" id="ARBA00022670"/>
    </source>
</evidence>
<comment type="subcellular location">
    <subcellularLocation>
        <location evidence="1">Cell membrane</location>
    </subcellularLocation>
</comment>
<evidence type="ECO:0000256" key="15">
    <source>
        <dbReference type="ARBA" id="ARBA00034000"/>
    </source>
</evidence>
<evidence type="ECO:0000256" key="5">
    <source>
        <dbReference type="ARBA" id="ARBA00022645"/>
    </source>
</evidence>
<dbReference type="InterPro" id="IPR012338">
    <property type="entry name" value="Beta-lactam/transpept-like"/>
</dbReference>
<evidence type="ECO:0000313" key="20">
    <source>
        <dbReference type="EMBL" id="ADO82516.1"/>
    </source>
</evidence>
<evidence type="ECO:0000256" key="1">
    <source>
        <dbReference type="ARBA" id="ARBA00004236"/>
    </source>
</evidence>
<keyword evidence="5" id="KW-0121">Carboxypeptidase</keyword>
<evidence type="ECO:0000313" key="21">
    <source>
        <dbReference type="Proteomes" id="UP000006875"/>
    </source>
</evidence>
<reference evidence="20 21" key="1">
    <citation type="journal article" date="2010" name="Stand. Genomic Sci.">
        <title>Complete genome sequence of Ilyobacter polytropus type strain (CuHbu1).</title>
        <authorList>
            <person name="Sikorski J."/>
            <person name="Chertkov O."/>
            <person name="Lapidus A."/>
            <person name="Nolan M."/>
            <person name="Lucas S."/>
            <person name="Del Rio T.G."/>
            <person name="Tice H."/>
            <person name="Cheng J.F."/>
            <person name="Tapia R."/>
            <person name="Han C."/>
            <person name="Goodwin L."/>
            <person name="Pitluck S."/>
            <person name="Liolios K."/>
            <person name="Ivanova N."/>
            <person name="Mavromatis K."/>
            <person name="Mikhailova N."/>
            <person name="Pati A."/>
            <person name="Chen A."/>
            <person name="Palaniappan K."/>
            <person name="Land M."/>
            <person name="Hauser L."/>
            <person name="Chang Y.J."/>
            <person name="Jeffries C.D."/>
            <person name="Brambilla E."/>
            <person name="Yasawong M."/>
            <person name="Rohde M."/>
            <person name="Pukall R."/>
            <person name="Spring S."/>
            <person name="Goker M."/>
            <person name="Woyke T."/>
            <person name="Bristow J."/>
            <person name="Eisen J.A."/>
            <person name="Markowitz V."/>
            <person name="Hugenholtz P."/>
            <person name="Kyrpides N.C."/>
            <person name="Klenk H.P."/>
        </authorList>
    </citation>
    <scope>NUCLEOTIDE SEQUENCE [LARGE SCALE GENOMIC DNA]</scope>
    <source>
        <strain evidence="21">ATCC 51220 / DSM 2926 / LMG 16218 / CuHBu1</strain>
    </source>
</reference>
<dbReference type="KEGG" id="ipo:Ilyop_0729"/>
<organism evidence="20 21">
    <name type="scientific">Ilyobacter polytropus (strain ATCC 51220 / DSM 2926 / LMG 16218 / CuHBu1)</name>
    <dbReference type="NCBI Taxonomy" id="572544"/>
    <lineage>
        <taxon>Bacteria</taxon>
        <taxon>Fusobacteriati</taxon>
        <taxon>Fusobacteriota</taxon>
        <taxon>Fusobacteriia</taxon>
        <taxon>Fusobacteriales</taxon>
        <taxon>Fusobacteriaceae</taxon>
        <taxon>Ilyobacter</taxon>
    </lineage>
</organism>
<dbReference type="GO" id="GO:0030288">
    <property type="term" value="C:outer membrane-bounded periplasmic space"/>
    <property type="evidence" value="ECO:0007669"/>
    <property type="project" value="TreeGrafter"/>
</dbReference>
<keyword evidence="8" id="KW-0808">Transferase</keyword>
<evidence type="ECO:0000256" key="17">
    <source>
        <dbReference type="SAM" id="Phobius"/>
    </source>
</evidence>
<evidence type="ECO:0000256" key="12">
    <source>
        <dbReference type="ARBA" id="ARBA00023136"/>
    </source>
</evidence>
<evidence type="ECO:0000259" key="19">
    <source>
        <dbReference type="Pfam" id="PF00912"/>
    </source>
</evidence>
<dbReference type="GO" id="GO:0008955">
    <property type="term" value="F:peptidoglycan glycosyltransferase activity"/>
    <property type="evidence" value="ECO:0007669"/>
    <property type="project" value="UniProtKB-EC"/>
</dbReference>
<evidence type="ECO:0000256" key="4">
    <source>
        <dbReference type="ARBA" id="ARBA00022475"/>
    </source>
</evidence>
<dbReference type="InterPro" id="IPR023346">
    <property type="entry name" value="Lysozyme-like_dom_sf"/>
</dbReference>
<keyword evidence="17" id="KW-0812">Transmembrane</keyword>
<keyword evidence="4" id="KW-1003">Cell membrane</keyword>
<evidence type="ECO:0000256" key="9">
    <source>
        <dbReference type="ARBA" id="ARBA00022801"/>
    </source>
</evidence>
<dbReference type="GO" id="GO:0008360">
    <property type="term" value="P:regulation of cell shape"/>
    <property type="evidence" value="ECO:0007669"/>
    <property type="project" value="UniProtKB-KW"/>
</dbReference>
<keyword evidence="13" id="KW-0511">Multifunctional enzyme</keyword>
<feature type="transmembrane region" description="Helical" evidence="17">
    <location>
        <begin position="7"/>
        <end position="31"/>
    </location>
</feature>
<evidence type="ECO:0000259" key="18">
    <source>
        <dbReference type="Pfam" id="PF00905"/>
    </source>
</evidence>
<dbReference type="InterPro" id="IPR050396">
    <property type="entry name" value="Glycosyltr_51/Transpeptidase"/>
</dbReference>
<evidence type="ECO:0000256" key="16">
    <source>
        <dbReference type="ARBA" id="ARBA00049902"/>
    </source>
</evidence>
<protein>
    <submittedName>
        <fullName evidence="20">Penicillin-binding protein, 1A family</fullName>
    </submittedName>
</protein>
<dbReference type="GO" id="GO:0071555">
    <property type="term" value="P:cell wall organization"/>
    <property type="evidence" value="ECO:0007669"/>
    <property type="project" value="UniProtKB-KW"/>
</dbReference>
<dbReference type="FunFam" id="1.10.3810.10:FF:000001">
    <property type="entry name" value="Penicillin-binding protein 1A"/>
    <property type="match status" value="1"/>
</dbReference>
<keyword evidence="11" id="KW-0573">Peptidoglycan synthesis</keyword>
<dbReference type="PANTHER" id="PTHR32282:SF11">
    <property type="entry name" value="PENICILLIN-BINDING PROTEIN 1B"/>
    <property type="match status" value="1"/>
</dbReference>
<feature type="domain" description="Glycosyl transferase family 51" evidence="19">
    <location>
        <begin position="61"/>
        <end position="231"/>
    </location>
</feature>
<keyword evidence="12 17" id="KW-0472">Membrane</keyword>
<evidence type="ECO:0000256" key="8">
    <source>
        <dbReference type="ARBA" id="ARBA00022679"/>
    </source>
</evidence>
<dbReference type="InterPro" id="IPR001264">
    <property type="entry name" value="Glyco_trans_51"/>
</dbReference>
<keyword evidence="17" id="KW-1133">Transmembrane helix</keyword>
<evidence type="ECO:0000256" key="10">
    <source>
        <dbReference type="ARBA" id="ARBA00022960"/>
    </source>
</evidence>
<dbReference type="RefSeq" id="WP_013387186.1">
    <property type="nucleotide sequence ID" value="NC_014632.1"/>
</dbReference>
<dbReference type="EMBL" id="CP002281">
    <property type="protein sequence ID" value="ADO82516.1"/>
    <property type="molecule type" value="Genomic_DNA"/>
</dbReference>
<name>E3H6Z7_ILYPC</name>
<evidence type="ECO:0000256" key="14">
    <source>
        <dbReference type="ARBA" id="ARBA00023316"/>
    </source>
</evidence>
<evidence type="ECO:0000256" key="7">
    <source>
        <dbReference type="ARBA" id="ARBA00022676"/>
    </source>
</evidence>
<dbReference type="PANTHER" id="PTHR32282">
    <property type="entry name" value="BINDING PROTEIN TRANSPEPTIDASE, PUTATIVE-RELATED"/>
    <property type="match status" value="1"/>
</dbReference>
<dbReference type="Pfam" id="PF00905">
    <property type="entry name" value="Transpeptidase"/>
    <property type="match status" value="1"/>
</dbReference>
<keyword evidence="10" id="KW-0133">Cell shape</keyword>
<evidence type="ECO:0000256" key="13">
    <source>
        <dbReference type="ARBA" id="ARBA00023268"/>
    </source>
</evidence>
<dbReference type="GO" id="GO:0008658">
    <property type="term" value="F:penicillin binding"/>
    <property type="evidence" value="ECO:0007669"/>
    <property type="project" value="InterPro"/>
</dbReference>
<dbReference type="Proteomes" id="UP000006875">
    <property type="component" value="Chromosome"/>
</dbReference>
<comment type="catalytic activity">
    <reaction evidence="15">
        <text>Preferential cleavage: (Ac)2-L-Lys-D-Ala-|-D-Ala. Also transpeptidation of peptidyl-alanyl moieties that are N-acyl substituents of D-alanine.</text>
        <dbReference type="EC" id="3.4.16.4"/>
    </reaction>
</comment>
<comment type="catalytic activity">
    <reaction evidence="16">
        <text>[GlcNAc-(1-&gt;4)-Mur2Ac(oyl-L-Ala-gamma-D-Glu-L-Lys-D-Ala-D-Ala)](n)-di-trans,octa-cis-undecaprenyl diphosphate + beta-D-GlcNAc-(1-&gt;4)-Mur2Ac(oyl-L-Ala-gamma-D-Glu-L-Lys-D-Ala-D-Ala)-di-trans,octa-cis-undecaprenyl diphosphate = [GlcNAc-(1-&gt;4)-Mur2Ac(oyl-L-Ala-gamma-D-Glu-L-Lys-D-Ala-D-Ala)](n+1)-di-trans,octa-cis-undecaprenyl diphosphate + di-trans,octa-cis-undecaprenyl diphosphate + H(+)</text>
        <dbReference type="Rhea" id="RHEA:23708"/>
        <dbReference type="Rhea" id="RHEA-COMP:9602"/>
        <dbReference type="Rhea" id="RHEA-COMP:9603"/>
        <dbReference type="ChEBI" id="CHEBI:15378"/>
        <dbReference type="ChEBI" id="CHEBI:58405"/>
        <dbReference type="ChEBI" id="CHEBI:60033"/>
        <dbReference type="ChEBI" id="CHEBI:78435"/>
        <dbReference type="EC" id="2.4.99.28"/>
    </reaction>
</comment>
<comment type="similarity">
    <text evidence="3">In the N-terminal section; belongs to the glycosyltransferase 51 family.</text>
</comment>
<evidence type="ECO:0000256" key="3">
    <source>
        <dbReference type="ARBA" id="ARBA00007739"/>
    </source>
</evidence>
<dbReference type="STRING" id="572544.Ilyop_0729"/>
<dbReference type="GO" id="GO:0005886">
    <property type="term" value="C:plasma membrane"/>
    <property type="evidence" value="ECO:0007669"/>
    <property type="project" value="UniProtKB-SubCell"/>
</dbReference>
<evidence type="ECO:0000256" key="11">
    <source>
        <dbReference type="ARBA" id="ARBA00022984"/>
    </source>
</evidence>
<dbReference type="GO" id="GO:0006508">
    <property type="term" value="P:proteolysis"/>
    <property type="evidence" value="ECO:0007669"/>
    <property type="project" value="UniProtKB-KW"/>
</dbReference>
<dbReference type="Gene3D" id="3.40.710.10">
    <property type="entry name" value="DD-peptidase/beta-lactamase superfamily"/>
    <property type="match status" value="1"/>
</dbReference>
<dbReference type="HOGENOM" id="CLU_006354_2_2_0"/>
<dbReference type="OrthoDB" id="9766909at2"/>
<proteinExistence type="inferred from homology"/>
<dbReference type="Pfam" id="PF00912">
    <property type="entry name" value="Transgly"/>
    <property type="match status" value="1"/>
</dbReference>
<keyword evidence="7" id="KW-0328">Glycosyltransferase</keyword>
<dbReference type="AlphaFoldDB" id="E3H6Z7"/>
<evidence type="ECO:0000256" key="2">
    <source>
        <dbReference type="ARBA" id="ARBA00007090"/>
    </source>
</evidence>
<sequence>MKKIFKYLFLFVGAGAAVAFATGLILLFSAYRSLPDIEELVKSYKDSEPTIIYDSKGKQVDLITKRRGEPIHIDEIPENMKNAVIAIEDKRFYTHHGFDMRRLGKAVLVNLSRGRAVQGGSTITQQLAKNAFLSNEKTFLRKVKEALITLEIEKRYEKDEILEKYLNEIYFGSGSYGIKEASRSIFDKDVSKINLAEVAILAGVPNRPSKYDPRKNLDKAIERGQLVLKLMLKQEFITELEYERAMNHKFVYEKDLKNSGKSKYVSAILDKRSKRYFKSPEFTDIVEDELVEMFDEKTVYEGGLKVYTGLDADMQKIALETFNNYKPFTNNSKLQGALVTIDTETGYVKSIVGGKNFRSGNFNRAISAKRQPGSAFKPFVYYTALEKGIAMNELRDDSAEKYGDWQPKNYGNKSYGEITILQAIENSVNTIAVKLLKEVGISSVISNFKKTGVSIDIPKDLSIALGTMSITPMELATSYAPFSNGGYSVQPIFITKIEDRDGNVLYEQSVVKKQVLDSENISLITHMLKDVVSYGSGRRARVRTANGKYAEQGGKTGTTNDNKSAWFAGVTPEYATTVYIGYDDNTSMPSYASGGSIAAPLWGEYYQAMINRGVYTPGDFGFINENLKNKTLVSRTIDLRTGELGSPSREYKRTALFKKGQVPDGFTDNLYWGIKNMFGNKDDQVEDEENEDGEKSKKKKSRLFFRHFF</sequence>
<comment type="similarity">
    <text evidence="2">In the C-terminal section; belongs to the transpeptidase family.</text>
</comment>
<keyword evidence="21" id="KW-1185">Reference proteome</keyword>
<dbReference type="eggNOG" id="COG0744">
    <property type="taxonomic scope" value="Bacteria"/>
</dbReference>
<dbReference type="NCBIfam" id="TIGR02074">
    <property type="entry name" value="PBP_1a_fam"/>
    <property type="match status" value="1"/>
</dbReference>
<gene>
    <name evidence="20" type="ordered locus">Ilyop_0729</name>
</gene>
<dbReference type="SUPFAM" id="SSF56601">
    <property type="entry name" value="beta-lactamase/transpeptidase-like"/>
    <property type="match status" value="1"/>
</dbReference>
<accession>E3H6Z7</accession>
<dbReference type="Gene3D" id="1.10.3810.10">
    <property type="entry name" value="Biosynthetic peptidoglycan transglycosylase-like"/>
    <property type="match status" value="1"/>
</dbReference>
<dbReference type="CAZy" id="GT51">
    <property type="family name" value="Glycosyltransferase Family 51"/>
</dbReference>
<dbReference type="InterPro" id="IPR001460">
    <property type="entry name" value="PCN-bd_Tpept"/>
</dbReference>
<keyword evidence="14" id="KW-0961">Cell wall biogenesis/degradation</keyword>
<keyword evidence="6" id="KW-0645">Protease</keyword>
<keyword evidence="9" id="KW-0378">Hydrolase</keyword>
<dbReference type="InterPro" id="IPR036950">
    <property type="entry name" value="PBP_transglycosylase"/>
</dbReference>
<dbReference type="GO" id="GO:0009002">
    <property type="term" value="F:serine-type D-Ala-D-Ala carboxypeptidase activity"/>
    <property type="evidence" value="ECO:0007669"/>
    <property type="project" value="UniProtKB-EC"/>
</dbReference>